<evidence type="ECO:0000259" key="17">
    <source>
        <dbReference type="Pfam" id="PF06251"/>
    </source>
</evidence>
<dbReference type="RefSeq" id="WP_113872661.1">
    <property type="nucleotide sequence ID" value="NZ_QNRF01000001.1"/>
</dbReference>
<evidence type="ECO:0000256" key="15">
    <source>
        <dbReference type="SAM" id="SignalP"/>
    </source>
</evidence>
<dbReference type="GO" id="GO:0015159">
    <property type="term" value="F:polysaccharide transmembrane transporter activity"/>
    <property type="evidence" value="ECO:0007669"/>
    <property type="project" value="InterPro"/>
</dbReference>
<sequence>MYLKRLLTAALCTVMTTSVLAFTPTAAQISQFQSLPKAQQEALAKQYGIDLNAIDVSSGVQESATQQAPMVQSTMKAASEEVGGEDETQNKADAKILKKFGYDVLKGDAQGFTVVDNLPVPLDYQMGPGDSVSVQTFGKTSASYELTIDRDGRLNIPDLGPISAAGQTFAQLSDQISRVFKQKVIGVDVSIAMGSMRTMQVYIVGEVQQPGSFNVNALTTITQALVATGGVKETGSLRHIQLKRKGKVVREFDLYELLLKGDTANDVRLSAGDTLFVPTLRSTIELAGEVQRPAIYELKNTTSLDQLLEISGGATPQAYLSKVSVRRATAEGVKQFTVDLTKAQGRRFEVRGGDQVQLFKASSSLRGAVAVRGDVIRQGAMAYQKGMRISDVIGSIDDDLKPSADLTYALLVREYNQDKDIEVYQFNLSNALQYQDSRDNLLLQERDQIFVFSNGLDMAYWDSYTKPREKVSSHSDLSDKEYVDTETGALIQQVSTTELDTAQVDDISSLARNRQANREALLQPIIERLLEQASLGAPAALVEISGAVKFPGTYPLAKNGDLPSLIAAAGGLTEEAYLRSAELTRREKVSNYGRTVNQQIGFSLQDALSGKYPIALRAQDNIMIRTQPGYQKDLVVELQGEVVFPGKYSFQRGETLKDVIERAGGFTSFAYPEGAVLSRERLKRQEKERIDFLTAQLKQEISAMSLRRENTSASTPEQALAIVNQLDQAEPVGRLVIDVKQAMTGNKQANVLLEKGDKLFIPALNPVVSVVGEVQFASHHTYDSNLAVDDYLEAAGGLKRQADSERVYVIKANGSVELPNNSFWFSRHDKALAPGDTIIVPINTDYMDSLSTLSTATQILYQLGVAWSAVKD</sequence>
<dbReference type="InterPro" id="IPR019554">
    <property type="entry name" value="Soluble_ligand-bd"/>
</dbReference>
<evidence type="ECO:0000313" key="21">
    <source>
        <dbReference type="Proteomes" id="UP000252086"/>
    </source>
</evidence>
<keyword evidence="3" id="KW-0813">Transport</keyword>
<evidence type="ECO:0000256" key="2">
    <source>
        <dbReference type="ARBA" id="ARBA00009450"/>
    </source>
</evidence>
<feature type="domain" description="Soluble ligand binding" evidence="18">
    <location>
        <begin position="542"/>
        <end position="588"/>
    </location>
</feature>
<evidence type="ECO:0000259" key="18">
    <source>
        <dbReference type="Pfam" id="PF10531"/>
    </source>
</evidence>
<evidence type="ECO:0000256" key="11">
    <source>
        <dbReference type="ARBA" id="ARBA00023136"/>
    </source>
</evidence>
<feature type="domain" description="Capsule biosynthesis GfcC-like C-terminal" evidence="17">
    <location>
        <begin position="784"/>
        <end position="848"/>
    </location>
</feature>
<evidence type="ECO:0000259" key="16">
    <source>
        <dbReference type="Pfam" id="PF02563"/>
    </source>
</evidence>
<comment type="subcellular location">
    <subcellularLocation>
        <location evidence="1">Cell outer membrane</location>
        <topology evidence="1">Multi-pass membrane protein</topology>
    </subcellularLocation>
</comment>
<dbReference type="GO" id="GO:0009279">
    <property type="term" value="C:cell outer membrane"/>
    <property type="evidence" value="ECO:0007669"/>
    <property type="project" value="UniProtKB-SubCell"/>
</dbReference>
<keyword evidence="6" id="KW-0812">Transmembrane</keyword>
<evidence type="ECO:0000256" key="8">
    <source>
        <dbReference type="ARBA" id="ARBA00023047"/>
    </source>
</evidence>
<feature type="domain" description="SLBB" evidence="19">
    <location>
        <begin position="200"/>
        <end position="277"/>
    </location>
</feature>
<organism evidence="20 21">
    <name type="scientific">Marinomonas aquiplantarum</name>
    <dbReference type="NCBI Taxonomy" id="491951"/>
    <lineage>
        <taxon>Bacteria</taxon>
        <taxon>Pseudomonadati</taxon>
        <taxon>Pseudomonadota</taxon>
        <taxon>Gammaproteobacteria</taxon>
        <taxon>Oceanospirillales</taxon>
        <taxon>Oceanospirillaceae</taxon>
        <taxon>Marinomonas</taxon>
    </lineage>
</organism>
<dbReference type="Gene3D" id="3.30.1950.10">
    <property type="entry name" value="wza like domain"/>
    <property type="match status" value="1"/>
</dbReference>
<evidence type="ECO:0000256" key="12">
    <source>
        <dbReference type="ARBA" id="ARBA00023139"/>
    </source>
</evidence>
<comment type="similarity">
    <text evidence="2">Belongs to the BexD/CtrA/VexA family.</text>
</comment>
<dbReference type="InterPro" id="IPR049712">
    <property type="entry name" value="Poly_export"/>
</dbReference>
<evidence type="ECO:0000256" key="7">
    <source>
        <dbReference type="ARBA" id="ARBA00022729"/>
    </source>
</evidence>
<dbReference type="GO" id="GO:0015288">
    <property type="term" value="F:porin activity"/>
    <property type="evidence" value="ECO:0007669"/>
    <property type="project" value="UniProtKB-KW"/>
</dbReference>
<evidence type="ECO:0000259" key="19">
    <source>
        <dbReference type="Pfam" id="PF22461"/>
    </source>
</evidence>
<evidence type="ECO:0000313" key="20">
    <source>
        <dbReference type="EMBL" id="RBO85751.1"/>
    </source>
</evidence>
<gene>
    <name evidence="20" type="ORF">DFP76_10125</name>
</gene>
<keyword evidence="7 15" id="KW-0732">Signal</keyword>
<keyword evidence="9" id="KW-0406">Ion transport</keyword>
<protein>
    <submittedName>
        <fullName evidence="20">Protein involved in polysaccharide export with SLBB domain</fullName>
    </submittedName>
</protein>
<evidence type="ECO:0000256" key="5">
    <source>
        <dbReference type="ARBA" id="ARBA00022597"/>
    </source>
</evidence>
<dbReference type="PANTHER" id="PTHR33619:SF3">
    <property type="entry name" value="POLYSACCHARIDE EXPORT PROTEIN GFCE-RELATED"/>
    <property type="match status" value="1"/>
</dbReference>
<keyword evidence="8" id="KW-0625">Polysaccharide transport</keyword>
<feature type="signal peptide" evidence="15">
    <location>
        <begin position="1"/>
        <end position="21"/>
    </location>
</feature>
<dbReference type="EMBL" id="QNRF01000001">
    <property type="protein sequence ID" value="RBO85751.1"/>
    <property type="molecule type" value="Genomic_DNA"/>
</dbReference>
<dbReference type="GO" id="GO:0046930">
    <property type="term" value="C:pore complex"/>
    <property type="evidence" value="ECO:0007669"/>
    <property type="project" value="UniProtKB-KW"/>
</dbReference>
<comment type="caution">
    <text evidence="20">The sequence shown here is derived from an EMBL/GenBank/DDBJ whole genome shotgun (WGS) entry which is preliminary data.</text>
</comment>
<keyword evidence="14" id="KW-0449">Lipoprotein</keyword>
<keyword evidence="21" id="KW-1185">Reference proteome</keyword>
<keyword evidence="10" id="KW-0626">Porin</keyword>
<evidence type="ECO:0000256" key="3">
    <source>
        <dbReference type="ARBA" id="ARBA00022448"/>
    </source>
</evidence>
<feature type="domain" description="Polysaccharide export protein N-terminal" evidence="16">
    <location>
        <begin position="120"/>
        <end position="192"/>
    </location>
</feature>
<dbReference type="Pfam" id="PF10531">
    <property type="entry name" value="SLBB"/>
    <property type="match status" value="3"/>
</dbReference>
<feature type="domain" description="Soluble ligand binding" evidence="18">
    <location>
        <begin position="635"/>
        <end position="679"/>
    </location>
</feature>
<dbReference type="Gene3D" id="3.10.560.10">
    <property type="entry name" value="Outer membrane lipoprotein wza domain like"/>
    <property type="match status" value="6"/>
</dbReference>
<dbReference type="InterPro" id="IPR003715">
    <property type="entry name" value="Poly_export_N"/>
</dbReference>
<name>A0A366D6S3_9GAMM</name>
<proteinExistence type="inferred from homology"/>
<dbReference type="InterPro" id="IPR010425">
    <property type="entry name" value="Caps_synth_GfcC-like_C"/>
</dbReference>
<dbReference type="Pfam" id="PF06251">
    <property type="entry name" value="Caps_syn_GfcC_C"/>
    <property type="match status" value="1"/>
</dbReference>
<evidence type="ECO:0000256" key="9">
    <source>
        <dbReference type="ARBA" id="ARBA00023065"/>
    </source>
</evidence>
<dbReference type="PANTHER" id="PTHR33619">
    <property type="entry name" value="POLYSACCHARIDE EXPORT PROTEIN GFCE-RELATED"/>
    <property type="match status" value="1"/>
</dbReference>
<evidence type="ECO:0000256" key="1">
    <source>
        <dbReference type="ARBA" id="ARBA00004571"/>
    </source>
</evidence>
<dbReference type="Proteomes" id="UP000252086">
    <property type="component" value="Unassembled WGS sequence"/>
</dbReference>
<keyword evidence="12" id="KW-0564">Palmitate</keyword>
<evidence type="ECO:0000256" key="10">
    <source>
        <dbReference type="ARBA" id="ARBA00023114"/>
    </source>
</evidence>
<evidence type="ECO:0000256" key="13">
    <source>
        <dbReference type="ARBA" id="ARBA00023237"/>
    </source>
</evidence>
<keyword evidence="13" id="KW-0998">Cell outer membrane</keyword>
<keyword evidence="4" id="KW-1134">Transmembrane beta strand</keyword>
<dbReference type="AlphaFoldDB" id="A0A366D6S3"/>
<reference evidence="20 21" key="1">
    <citation type="submission" date="2018-06" db="EMBL/GenBank/DDBJ databases">
        <title>Genomic Encyclopedia of Type Strains, Phase III (KMG-III): the genomes of soil and plant-associated and newly described type strains.</title>
        <authorList>
            <person name="Whitman W."/>
        </authorList>
    </citation>
    <scope>NUCLEOTIDE SEQUENCE [LARGE SCALE GENOMIC DNA]</scope>
    <source>
        <strain evidence="20 21">CECT 7732</strain>
    </source>
</reference>
<evidence type="ECO:0000256" key="4">
    <source>
        <dbReference type="ARBA" id="ARBA00022452"/>
    </source>
</evidence>
<dbReference type="Pfam" id="PF22461">
    <property type="entry name" value="SLBB_2"/>
    <property type="match status" value="1"/>
</dbReference>
<feature type="chain" id="PRO_5016660683" evidence="15">
    <location>
        <begin position="22"/>
        <end position="872"/>
    </location>
</feature>
<dbReference type="OrthoDB" id="9808948at2"/>
<evidence type="ECO:0000256" key="14">
    <source>
        <dbReference type="ARBA" id="ARBA00023288"/>
    </source>
</evidence>
<dbReference type="InterPro" id="IPR054765">
    <property type="entry name" value="SLBB_dom"/>
</dbReference>
<feature type="domain" description="Soluble ligand binding" evidence="18">
    <location>
        <begin position="286"/>
        <end position="332"/>
    </location>
</feature>
<dbReference type="GO" id="GO:0006811">
    <property type="term" value="P:monoatomic ion transport"/>
    <property type="evidence" value="ECO:0007669"/>
    <property type="project" value="UniProtKB-KW"/>
</dbReference>
<dbReference type="Pfam" id="PF02563">
    <property type="entry name" value="Poly_export"/>
    <property type="match status" value="1"/>
</dbReference>
<keyword evidence="11" id="KW-0472">Membrane</keyword>
<accession>A0A366D6S3</accession>
<keyword evidence="5" id="KW-0762">Sugar transport</keyword>
<evidence type="ECO:0000256" key="6">
    <source>
        <dbReference type="ARBA" id="ARBA00022692"/>
    </source>
</evidence>